<accession>A0A9E2P243</accession>
<gene>
    <name evidence="1" type="ORF">H9789_12290</name>
</gene>
<protein>
    <submittedName>
        <fullName evidence="1">Uncharacterized protein</fullName>
    </submittedName>
</protein>
<evidence type="ECO:0000313" key="2">
    <source>
        <dbReference type="Proteomes" id="UP000823865"/>
    </source>
</evidence>
<dbReference type="Proteomes" id="UP000823865">
    <property type="component" value="Unassembled WGS sequence"/>
</dbReference>
<reference evidence="1" key="1">
    <citation type="journal article" date="2021" name="PeerJ">
        <title>Extensive microbial diversity within the chicken gut microbiome revealed by metagenomics and culture.</title>
        <authorList>
            <person name="Gilroy R."/>
            <person name="Ravi A."/>
            <person name="Getino M."/>
            <person name="Pursley I."/>
            <person name="Horton D.L."/>
            <person name="Alikhan N.F."/>
            <person name="Baker D."/>
            <person name="Gharbi K."/>
            <person name="Hall N."/>
            <person name="Watson M."/>
            <person name="Adriaenssens E.M."/>
            <person name="Foster-Nyarko E."/>
            <person name="Jarju S."/>
            <person name="Secka A."/>
            <person name="Antonio M."/>
            <person name="Oren A."/>
            <person name="Chaudhuri R.R."/>
            <person name="La Ragione R."/>
            <person name="Hildebrand F."/>
            <person name="Pallen M.J."/>
        </authorList>
    </citation>
    <scope>NUCLEOTIDE SEQUENCE</scope>
    <source>
        <strain evidence="1">G3-2149</strain>
    </source>
</reference>
<reference evidence="1" key="2">
    <citation type="submission" date="2021-04" db="EMBL/GenBank/DDBJ databases">
        <authorList>
            <person name="Gilroy R."/>
        </authorList>
    </citation>
    <scope>NUCLEOTIDE SEQUENCE</scope>
    <source>
        <strain evidence="1">G3-2149</strain>
    </source>
</reference>
<organism evidence="1 2">
    <name type="scientific">Candidatus Paraprevotella stercoravium</name>
    <dbReference type="NCBI Taxonomy" id="2838725"/>
    <lineage>
        <taxon>Bacteria</taxon>
        <taxon>Pseudomonadati</taxon>
        <taxon>Bacteroidota</taxon>
        <taxon>Bacteroidia</taxon>
        <taxon>Bacteroidales</taxon>
        <taxon>Prevotellaceae</taxon>
        <taxon>Paraprevotella</taxon>
    </lineage>
</organism>
<evidence type="ECO:0000313" key="1">
    <source>
        <dbReference type="EMBL" id="MBU3854569.1"/>
    </source>
</evidence>
<sequence length="66" mass="7770">DGFQSALALEVLASVDFIRKENPGINKEETIQRIRNWTERKKNLFTDRMISVAYDHLDDYREILVS</sequence>
<name>A0A9E2P243_9BACT</name>
<comment type="caution">
    <text evidence="1">The sequence shown here is derived from an EMBL/GenBank/DDBJ whole genome shotgun (WGS) entry which is preliminary data.</text>
</comment>
<dbReference type="AlphaFoldDB" id="A0A9E2P243"/>
<dbReference type="EMBL" id="JAHLFU010000251">
    <property type="protein sequence ID" value="MBU3854569.1"/>
    <property type="molecule type" value="Genomic_DNA"/>
</dbReference>
<feature type="non-terminal residue" evidence="1">
    <location>
        <position position="1"/>
    </location>
</feature>
<proteinExistence type="predicted"/>